<evidence type="ECO:0000256" key="1">
    <source>
        <dbReference type="ARBA" id="ARBA00006739"/>
    </source>
</evidence>
<dbReference type="RefSeq" id="WP_171331827.1">
    <property type="nucleotide sequence ID" value="NZ_WVRA01000012.1"/>
</dbReference>
<dbReference type="EMBL" id="WVRA01000012">
    <property type="protein sequence ID" value="NOE20707.1"/>
    <property type="molecule type" value="Genomic_DNA"/>
</dbReference>
<dbReference type="PANTHER" id="PTHR43179:SF12">
    <property type="entry name" value="GALACTOFURANOSYLTRANSFERASE GLFT2"/>
    <property type="match status" value="1"/>
</dbReference>
<dbReference type="Gene3D" id="3.90.550.10">
    <property type="entry name" value="Spore Coat Polysaccharide Biosynthesis Protein SpsA, Chain A"/>
    <property type="match status" value="1"/>
</dbReference>
<proteinExistence type="inferred from homology"/>
<reference evidence="5" key="1">
    <citation type="submission" date="2019-12" db="EMBL/GenBank/DDBJ databases">
        <title>Ruegeria JWLKs population differentiation of coral mucus and skeleton niches.</title>
        <authorList>
            <person name="Luo D."/>
        </authorList>
    </citation>
    <scope>NUCLEOTIDE SEQUENCE</scope>
    <source>
        <strain evidence="5">HKCCD6181</strain>
    </source>
</reference>
<evidence type="ECO:0000256" key="2">
    <source>
        <dbReference type="ARBA" id="ARBA00022676"/>
    </source>
</evidence>
<organism evidence="5 6">
    <name type="scientific">Ruegeria atlantica</name>
    <dbReference type="NCBI Taxonomy" id="81569"/>
    <lineage>
        <taxon>Bacteria</taxon>
        <taxon>Pseudomonadati</taxon>
        <taxon>Pseudomonadota</taxon>
        <taxon>Alphaproteobacteria</taxon>
        <taxon>Rhodobacterales</taxon>
        <taxon>Roseobacteraceae</taxon>
        <taxon>Ruegeria</taxon>
    </lineage>
</organism>
<name>A0AA90Z5L0_9RHOB</name>
<evidence type="ECO:0000259" key="4">
    <source>
        <dbReference type="Pfam" id="PF00535"/>
    </source>
</evidence>
<evidence type="ECO:0000256" key="3">
    <source>
        <dbReference type="ARBA" id="ARBA00022679"/>
    </source>
</evidence>
<comment type="caution">
    <text evidence="5">The sequence shown here is derived from an EMBL/GenBank/DDBJ whole genome shotgun (WGS) entry which is preliminary data.</text>
</comment>
<accession>A0AA90Z5L0</accession>
<dbReference type="AlphaFoldDB" id="A0AA90Z5L0"/>
<protein>
    <submittedName>
        <fullName evidence="5">Glycosyltransferase</fullName>
    </submittedName>
</protein>
<comment type="similarity">
    <text evidence="1">Belongs to the glycosyltransferase 2 family.</text>
</comment>
<evidence type="ECO:0000313" key="6">
    <source>
        <dbReference type="Proteomes" id="UP000597886"/>
    </source>
</evidence>
<dbReference type="InterPro" id="IPR029044">
    <property type="entry name" value="Nucleotide-diphossugar_trans"/>
</dbReference>
<dbReference type="InterPro" id="IPR001173">
    <property type="entry name" value="Glyco_trans_2-like"/>
</dbReference>
<evidence type="ECO:0000313" key="5">
    <source>
        <dbReference type="EMBL" id="NOE20707.1"/>
    </source>
</evidence>
<keyword evidence="2" id="KW-0328">Glycosyltransferase</keyword>
<feature type="domain" description="Glycosyltransferase 2-like" evidence="4">
    <location>
        <begin position="14"/>
        <end position="166"/>
    </location>
</feature>
<dbReference type="SUPFAM" id="SSF53448">
    <property type="entry name" value="Nucleotide-diphospho-sugar transferases"/>
    <property type="match status" value="1"/>
</dbReference>
<dbReference type="Pfam" id="PF00535">
    <property type="entry name" value="Glycos_transf_2"/>
    <property type="match status" value="1"/>
</dbReference>
<keyword evidence="3" id="KW-0808">Transferase</keyword>
<dbReference type="Proteomes" id="UP000597886">
    <property type="component" value="Unassembled WGS sequence"/>
</dbReference>
<gene>
    <name evidence="5" type="ORF">GS634_21465</name>
</gene>
<dbReference type="GO" id="GO:0016757">
    <property type="term" value="F:glycosyltransferase activity"/>
    <property type="evidence" value="ECO:0007669"/>
    <property type="project" value="UniProtKB-KW"/>
</dbReference>
<dbReference type="PANTHER" id="PTHR43179">
    <property type="entry name" value="RHAMNOSYLTRANSFERASE WBBL"/>
    <property type="match status" value="1"/>
</dbReference>
<sequence>MSTDTTDTAPADAVIIPHYNDLPRLERCLLALRENDLTATEIVVVDNNSPVSLDTMRQAFPEVHFVVETQKGAAHARNRGAAETRAPRLFFIDADCVPAPDWLSVGRQVADQADLIGGRVDVFDETPPPRSGAEAFEAVFAFNFRRYIEVQGFSGAGNLLTRRDVFDAIGGFINGVSEDREWTMRAVARGYSLIYRDNFRVSHPSRQNWPALKAKWRRTTQEAYLLHGTNAAARMRWAIRGLAMPASAIVHTPKILRSDKLSSAGETSRAVITLFRLRCQRMIWMLRQAAGGNI</sequence>
<dbReference type="CDD" id="cd00761">
    <property type="entry name" value="Glyco_tranf_GTA_type"/>
    <property type="match status" value="1"/>
</dbReference>